<evidence type="ECO:0000313" key="3">
    <source>
        <dbReference type="Proteomes" id="UP000182444"/>
    </source>
</evidence>
<reference evidence="2 3" key="1">
    <citation type="journal article" date="2016" name="PLoS ONE">
        <title>Sequence Assembly of Yarrowia lipolytica Strain W29/CLIB89 Shows Transposable Element Diversity.</title>
        <authorList>
            <person name="Magnan C."/>
            <person name="Yu J."/>
            <person name="Chang I."/>
            <person name="Jahn E."/>
            <person name="Kanomata Y."/>
            <person name="Wu J."/>
            <person name="Zeller M."/>
            <person name="Oakes M."/>
            <person name="Baldi P."/>
            <person name="Sandmeyer S."/>
        </authorList>
    </citation>
    <scope>NUCLEOTIDE SEQUENCE [LARGE SCALE GENOMIC DNA]</scope>
    <source>
        <strain evidence="3">CLIB89(W29)</strain>
    </source>
</reference>
<feature type="compositionally biased region" description="Pro residues" evidence="1">
    <location>
        <begin position="198"/>
        <end position="207"/>
    </location>
</feature>
<proteinExistence type="predicted"/>
<dbReference type="VEuPathDB" id="FungiDB:YALI0_E16841g"/>
<dbReference type="VEuPathDB" id="FungiDB:YALI1_E20099g"/>
<dbReference type="AlphaFoldDB" id="A0A1D8NIS0"/>
<feature type="compositionally biased region" description="Polar residues" evidence="1">
    <location>
        <begin position="228"/>
        <end position="241"/>
    </location>
</feature>
<sequence>MDLSQFESFKSQTTFRLHKLDPFFPDHSTHRHLLPPSPSLSSSSTSVSTPASNCGPDVYSILGICPDSSHSLLHPHHKLSPPLSQTTTQTQMSLAAPKPLALPAFYDSGSKMPLGHDVPKKRRGRPRKRRLDAGDSFSSATSSDPSSSPLLSTDGAAAARTMASPTTTPTKKRKLTAPPPQLSSSPPMAALRSFDTPSSPPPRPHTPPGYETVLHTPKQLSKHHHNASNHTGQPTTATNETPRSRTLARFETSSHVNPSLIYASATQPMPSASFSDLPSSPTFASSSSIMSPQTPRNGFSFSTIMASSPLYHGYFTSPAQNDSPGGSGLVKLSVKPMPMPSFKKDAEQLSDPFKNYQVRSGPLGGPLQPLEQSPVQIKRLEIKRRISLNISATGKASVGIADERPPHMTRSYYTDPDRENIDKLFPELSPRQVVPEDDDDSSDDDDDDTRIGPGSSRRSQSQDPLSDAKAALQSMMKSGRTSTSQAASRAGSPPQWSILH</sequence>
<dbReference type="RefSeq" id="XP_504040.3">
    <property type="nucleotide sequence ID" value="XM_504040.3"/>
</dbReference>
<feature type="compositionally biased region" description="Low complexity" evidence="1">
    <location>
        <begin position="134"/>
        <end position="155"/>
    </location>
</feature>
<feature type="compositionally biased region" description="Low complexity" evidence="1">
    <location>
        <begin position="39"/>
        <end position="49"/>
    </location>
</feature>
<feature type="region of interest" description="Disordered" evidence="1">
    <location>
        <begin position="106"/>
        <end position="243"/>
    </location>
</feature>
<feature type="region of interest" description="Disordered" evidence="1">
    <location>
        <begin position="29"/>
        <end position="49"/>
    </location>
</feature>
<evidence type="ECO:0000256" key="1">
    <source>
        <dbReference type="SAM" id="MobiDB-lite"/>
    </source>
</evidence>
<feature type="compositionally biased region" description="Basic and acidic residues" evidence="1">
    <location>
        <begin position="415"/>
        <end position="425"/>
    </location>
</feature>
<name>A0A1D8NIS0_YARLL</name>
<feature type="compositionally biased region" description="Polar residues" evidence="1">
    <location>
        <begin position="475"/>
        <end position="487"/>
    </location>
</feature>
<dbReference type="Proteomes" id="UP000182444">
    <property type="component" value="Chromosome 1E"/>
</dbReference>
<feature type="compositionally biased region" description="Acidic residues" evidence="1">
    <location>
        <begin position="435"/>
        <end position="448"/>
    </location>
</feature>
<protein>
    <submittedName>
        <fullName evidence="2">Uncharacterized protein</fullName>
    </submittedName>
</protein>
<evidence type="ECO:0000313" key="2">
    <source>
        <dbReference type="EMBL" id="AOW05522.1"/>
    </source>
</evidence>
<feature type="region of interest" description="Disordered" evidence="1">
    <location>
        <begin position="394"/>
        <end position="500"/>
    </location>
</feature>
<gene>
    <name evidence="2" type="ORF">YALI1_E20099g</name>
</gene>
<organism evidence="2 3">
    <name type="scientific">Yarrowia lipolytica</name>
    <name type="common">Candida lipolytica</name>
    <dbReference type="NCBI Taxonomy" id="4952"/>
    <lineage>
        <taxon>Eukaryota</taxon>
        <taxon>Fungi</taxon>
        <taxon>Dikarya</taxon>
        <taxon>Ascomycota</taxon>
        <taxon>Saccharomycotina</taxon>
        <taxon>Dipodascomycetes</taxon>
        <taxon>Dipodascales</taxon>
        <taxon>Dipodascales incertae sedis</taxon>
        <taxon>Yarrowia</taxon>
    </lineage>
</organism>
<feature type="compositionally biased region" description="Basic residues" evidence="1">
    <location>
        <begin position="119"/>
        <end position="130"/>
    </location>
</feature>
<dbReference type="GeneID" id="2911639"/>
<accession>A0A1D8NIS0</accession>
<dbReference type="EMBL" id="CP017557">
    <property type="protein sequence ID" value="AOW05522.1"/>
    <property type="molecule type" value="Genomic_DNA"/>
</dbReference>
<dbReference type="OrthoDB" id="10445780at2759"/>
<dbReference type="KEGG" id="yli:2911639"/>